<dbReference type="Proteomes" id="UP001490816">
    <property type="component" value="Unassembled WGS sequence"/>
</dbReference>
<comment type="subcellular location">
    <subcellularLocation>
        <location evidence="1">Cell envelope</location>
    </subcellularLocation>
</comment>
<evidence type="ECO:0000313" key="2">
    <source>
        <dbReference type="EMBL" id="MEQ2469338.1"/>
    </source>
</evidence>
<organism evidence="2 3">
    <name type="scientific">Ruminococcoides intestinale</name>
    <dbReference type="NCBI Taxonomy" id="3133162"/>
    <lineage>
        <taxon>Bacteria</taxon>
        <taxon>Bacillati</taxon>
        <taxon>Bacillota</taxon>
        <taxon>Clostridia</taxon>
        <taxon>Eubacteriales</taxon>
        <taxon>Oscillospiraceae</taxon>
        <taxon>Ruminococcoides</taxon>
    </lineage>
</organism>
<evidence type="ECO:0000256" key="1">
    <source>
        <dbReference type="ARBA" id="ARBA00004196"/>
    </source>
</evidence>
<dbReference type="Pfam" id="PF09479">
    <property type="entry name" value="Flg_new"/>
    <property type="match status" value="4"/>
</dbReference>
<reference evidence="2 3" key="1">
    <citation type="submission" date="2024-03" db="EMBL/GenBank/DDBJ databases">
        <title>Human intestinal bacterial collection.</title>
        <authorList>
            <person name="Pauvert C."/>
            <person name="Hitch T.C.A."/>
            <person name="Clavel T."/>
        </authorList>
    </citation>
    <scope>NUCLEOTIDE SEQUENCE [LARGE SCALE GENOMIC DNA]</scope>
    <source>
        <strain evidence="2 3">CLA-JM-H38</strain>
    </source>
</reference>
<sequence length="690" mass="75873">MNSVLFASAAVGGKPDGGLTPIPEYSGNEWKLTLLDSRRNFAVTEKTVSAAPDDTVTLNYKGATTGKNEYISVILADNNGAQYYGRVAQPTAKRGTVEIKIPSDIAPGDYTMKVFNEQYNGDCKTDLASAFADVTLTVESQPDEQFTLAPGGRYYFDLSAMDIPGTVNSNLPDSTLHYVPFTYVGTVNAYRLTSETATTEEYAQKNKYAHSLFVADYAVTHTVSWDNLNTADLIFGKNYAGGGVGYTLRAPSVGSSYTGSDDSERGTPKSNEWDKILDKDDGYIKNWREMLSCGQDTTIRISASFRAVRGWKRSARFWTSYNTSYSTFGFRPVLEVLNPDTLGSDGLKVVTLDLGGGTLGNSSEDIQIIVKNGESFTAPATEGLPRPDGISEDAQLYWSDENGNCYKPGDTVPADVSMLSITGDYEVIYLPGTYGTGSAVTDMKPHNNILTLRGALFTRAGYTQVGWSTVDGGEKVYGFEDIYTKNEALTLYPVWNTNKYTITFDTNGGSEIAPITQDYGTEITAPDNPTRKGYTFKGWDKEIPKTMPAENITVKAQWEINQYTITFDTNGGSEIAPITQDYGTEITAPDNPTRKGYTFKGWDKEIPKTMPAENITLKAQWEINQYTITFDTNGGSEIAPITQDYGTEITAPDNPTRKGYTFKGWDKEIPKTMPAENITLKAQWEINQYT</sequence>
<evidence type="ECO:0000313" key="3">
    <source>
        <dbReference type="Proteomes" id="UP001490816"/>
    </source>
</evidence>
<keyword evidence="3" id="KW-1185">Reference proteome</keyword>
<dbReference type="InterPro" id="IPR013378">
    <property type="entry name" value="InlB-like_B-rpt"/>
</dbReference>
<accession>A0ABV1F7I7</accession>
<comment type="caution">
    <text evidence="2">The sequence shown here is derived from an EMBL/GenBank/DDBJ whole genome shotgun (WGS) entry which is preliminary data.</text>
</comment>
<dbReference type="EMBL" id="JBBMEZ010000005">
    <property type="protein sequence ID" value="MEQ2469338.1"/>
    <property type="molecule type" value="Genomic_DNA"/>
</dbReference>
<feature type="non-terminal residue" evidence="2">
    <location>
        <position position="690"/>
    </location>
</feature>
<dbReference type="RefSeq" id="WP_367285952.1">
    <property type="nucleotide sequence ID" value="NZ_JBBMEZ010000005.1"/>
</dbReference>
<dbReference type="InterPro" id="IPR042229">
    <property type="entry name" value="Listeria/Bacterioides_rpt_sf"/>
</dbReference>
<dbReference type="Gene3D" id="2.60.40.4270">
    <property type="entry name" value="Listeria-Bacteroides repeat domain"/>
    <property type="match status" value="4"/>
</dbReference>
<proteinExistence type="predicted"/>
<protein>
    <submittedName>
        <fullName evidence="2">InlB B-repeat-containing protein</fullName>
    </submittedName>
</protein>
<gene>
    <name evidence="2" type="ORF">WMO39_03170</name>
</gene>
<name>A0ABV1F7I7_9FIRM</name>